<reference evidence="1 2" key="1">
    <citation type="submission" date="2024-05" db="EMBL/GenBank/DDBJ databases">
        <title>Haplotype-resolved chromosome-level genome assembly of Huyou (Citrus changshanensis).</title>
        <authorList>
            <person name="Miao C."/>
            <person name="Chen W."/>
            <person name="Wu Y."/>
            <person name="Wang L."/>
            <person name="Zhao S."/>
            <person name="Grierson D."/>
            <person name="Xu C."/>
            <person name="Chen K."/>
        </authorList>
    </citation>
    <scope>NUCLEOTIDE SEQUENCE [LARGE SCALE GENOMIC DNA]</scope>
    <source>
        <strain evidence="1">01-14</strain>
        <tissue evidence="1">Leaf</tissue>
    </source>
</reference>
<evidence type="ECO:0000313" key="1">
    <source>
        <dbReference type="EMBL" id="KAK9221485.1"/>
    </source>
</evidence>
<gene>
    <name evidence="1" type="ORF">WN944_009911</name>
</gene>
<sequence>MPQNLGSWWSQLLQYLPVDSKSNCLSVEFCEVAYANAFTEAEQIVSTHLSFKRKMVAAAVLRNYHVKEAEGHHVSPCDSIVLRMKYSLTFRVSNLL</sequence>
<accession>A0AAP0QSG2</accession>
<dbReference type="Proteomes" id="UP001428341">
    <property type="component" value="Unassembled WGS sequence"/>
</dbReference>
<dbReference type="EMBL" id="JBCGBO010000002">
    <property type="protein sequence ID" value="KAK9221485.1"/>
    <property type="molecule type" value="Genomic_DNA"/>
</dbReference>
<proteinExistence type="predicted"/>
<organism evidence="1 2">
    <name type="scientific">Citrus x changshan-huyou</name>
    <dbReference type="NCBI Taxonomy" id="2935761"/>
    <lineage>
        <taxon>Eukaryota</taxon>
        <taxon>Viridiplantae</taxon>
        <taxon>Streptophyta</taxon>
        <taxon>Embryophyta</taxon>
        <taxon>Tracheophyta</taxon>
        <taxon>Spermatophyta</taxon>
        <taxon>Magnoliopsida</taxon>
        <taxon>eudicotyledons</taxon>
        <taxon>Gunneridae</taxon>
        <taxon>Pentapetalae</taxon>
        <taxon>rosids</taxon>
        <taxon>malvids</taxon>
        <taxon>Sapindales</taxon>
        <taxon>Rutaceae</taxon>
        <taxon>Aurantioideae</taxon>
        <taxon>Citrus</taxon>
    </lineage>
</organism>
<dbReference type="AlphaFoldDB" id="A0AAP0QSG2"/>
<protein>
    <submittedName>
        <fullName evidence="1">Uncharacterized protein</fullName>
    </submittedName>
</protein>
<evidence type="ECO:0000313" key="2">
    <source>
        <dbReference type="Proteomes" id="UP001428341"/>
    </source>
</evidence>
<keyword evidence="2" id="KW-1185">Reference proteome</keyword>
<name>A0AAP0QSG2_9ROSI</name>
<comment type="caution">
    <text evidence="1">The sequence shown here is derived from an EMBL/GenBank/DDBJ whole genome shotgun (WGS) entry which is preliminary data.</text>
</comment>